<organism evidence="1 2">
    <name type="scientific">Blastococcus mobilis</name>
    <dbReference type="NCBI Taxonomy" id="1938746"/>
    <lineage>
        <taxon>Bacteria</taxon>
        <taxon>Bacillati</taxon>
        <taxon>Actinomycetota</taxon>
        <taxon>Actinomycetes</taxon>
        <taxon>Geodermatophilales</taxon>
        <taxon>Geodermatophilaceae</taxon>
        <taxon>Blastococcus</taxon>
    </lineage>
</organism>
<name>A0A238YV48_9ACTN</name>
<dbReference type="OrthoDB" id="9799818at2"/>
<dbReference type="InterPro" id="IPR002347">
    <property type="entry name" value="SDR_fam"/>
</dbReference>
<dbReference type="PANTHER" id="PTHR43431:SF1">
    <property type="entry name" value="OS08G0476300 PROTEIN"/>
    <property type="match status" value="1"/>
</dbReference>
<dbReference type="PRINTS" id="PR00081">
    <property type="entry name" value="GDHRDH"/>
</dbReference>
<dbReference type="AlphaFoldDB" id="A0A238YV48"/>
<dbReference type="Proteomes" id="UP000198403">
    <property type="component" value="Unassembled WGS sequence"/>
</dbReference>
<protein>
    <submittedName>
        <fullName evidence="1">Short chain dehydrogenase</fullName>
    </submittedName>
</protein>
<evidence type="ECO:0000313" key="2">
    <source>
        <dbReference type="Proteomes" id="UP000198403"/>
    </source>
</evidence>
<keyword evidence="2" id="KW-1185">Reference proteome</keyword>
<dbReference type="EMBL" id="FZNO01000022">
    <property type="protein sequence ID" value="SNR74601.1"/>
    <property type="molecule type" value="Genomic_DNA"/>
</dbReference>
<evidence type="ECO:0000313" key="1">
    <source>
        <dbReference type="EMBL" id="SNR74601.1"/>
    </source>
</evidence>
<dbReference type="RefSeq" id="WP_089337977.1">
    <property type="nucleotide sequence ID" value="NZ_FZNO01000022.1"/>
</dbReference>
<dbReference type="InterPro" id="IPR036291">
    <property type="entry name" value="NAD(P)-bd_dom_sf"/>
</dbReference>
<proteinExistence type="predicted"/>
<dbReference type="PANTHER" id="PTHR43431">
    <property type="entry name" value="OXIDOREDUCTASE, SHORT CHAIN DEHYDROGENASE/REDUCTASE FAMILY (AFU_ORTHOLOGUE AFUA_5G14000)"/>
    <property type="match status" value="1"/>
</dbReference>
<reference evidence="1 2" key="1">
    <citation type="submission" date="2017-06" db="EMBL/GenBank/DDBJ databases">
        <authorList>
            <person name="Kim H.J."/>
            <person name="Triplett B.A."/>
        </authorList>
    </citation>
    <scope>NUCLEOTIDE SEQUENCE [LARGE SCALE GENOMIC DNA]</scope>
    <source>
        <strain evidence="1 2">DSM 44272</strain>
    </source>
</reference>
<dbReference type="Pfam" id="PF00106">
    <property type="entry name" value="adh_short"/>
    <property type="match status" value="1"/>
</dbReference>
<accession>A0A238YV48</accession>
<dbReference type="SUPFAM" id="SSF51735">
    <property type="entry name" value="NAD(P)-binding Rossmann-fold domains"/>
    <property type="match status" value="1"/>
</dbReference>
<sequence length="221" mass="22518">MPHLLVVGAGPGISTATARRLGAEGHAVGLVARREGPLAELGAALRRDGVRAEWVTAEAGDPASLTAAVDALSAALGPVDVLLYNVSVGRQVAVPELTPEDLLADLAAGAVGLQTAVRAVLPGMRERGSGTVLVTGGGSADRPVTSMATLGVQKAALRALVEVQARALAAEGIHVATATVRGFVGEDRQIHPDRVAALYADLVAETAGRPEQWRTVVDLTP</sequence>
<dbReference type="Gene3D" id="3.40.50.720">
    <property type="entry name" value="NAD(P)-binding Rossmann-like Domain"/>
    <property type="match status" value="1"/>
</dbReference>
<gene>
    <name evidence="1" type="ORF">SAMN06272737_12266</name>
</gene>